<evidence type="ECO:0000313" key="1">
    <source>
        <dbReference type="EMBL" id="KKL05661.1"/>
    </source>
</evidence>
<dbReference type="EMBL" id="LAZR01044020">
    <property type="protein sequence ID" value="KKL05661.1"/>
    <property type="molecule type" value="Genomic_DNA"/>
</dbReference>
<sequence length="84" mass="9489">MEISLKIKIYKNQQFSLSIEKHPEIAGVLNNLSNVLKAGCHNVIIKDQDEHFQITSFEGAATLSIIQTFIEVAYINFTGYEDTN</sequence>
<comment type="caution">
    <text evidence="1">The sequence shown here is derived from an EMBL/GenBank/DDBJ whole genome shotgun (WGS) entry which is preliminary data.</text>
</comment>
<protein>
    <submittedName>
        <fullName evidence="1">Uncharacterized protein</fullName>
    </submittedName>
</protein>
<gene>
    <name evidence="1" type="ORF">LCGC14_2603810</name>
</gene>
<name>A0A0F9CIX5_9ZZZZ</name>
<organism evidence="1">
    <name type="scientific">marine sediment metagenome</name>
    <dbReference type="NCBI Taxonomy" id="412755"/>
    <lineage>
        <taxon>unclassified sequences</taxon>
        <taxon>metagenomes</taxon>
        <taxon>ecological metagenomes</taxon>
    </lineage>
</organism>
<reference evidence="1" key="1">
    <citation type="journal article" date="2015" name="Nature">
        <title>Complex archaea that bridge the gap between prokaryotes and eukaryotes.</title>
        <authorList>
            <person name="Spang A."/>
            <person name="Saw J.H."/>
            <person name="Jorgensen S.L."/>
            <person name="Zaremba-Niedzwiedzka K."/>
            <person name="Martijn J."/>
            <person name="Lind A.E."/>
            <person name="van Eijk R."/>
            <person name="Schleper C."/>
            <person name="Guy L."/>
            <person name="Ettema T.J."/>
        </authorList>
    </citation>
    <scope>NUCLEOTIDE SEQUENCE</scope>
</reference>
<proteinExistence type="predicted"/>
<dbReference type="AlphaFoldDB" id="A0A0F9CIX5"/>
<accession>A0A0F9CIX5</accession>